<dbReference type="SUPFAM" id="SSF69705">
    <property type="entry name" value="Transcription factor NusA, N-terminal domain"/>
    <property type="match status" value="1"/>
</dbReference>
<dbReference type="InterPro" id="IPR015946">
    <property type="entry name" value="KH_dom-like_a/b"/>
</dbReference>
<dbReference type="Gene3D" id="3.30.300.20">
    <property type="match status" value="2"/>
</dbReference>
<dbReference type="InterPro" id="IPR058582">
    <property type="entry name" value="KH_NusA_2nd"/>
</dbReference>
<dbReference type="AlphaFoldDB" id="A0A4V2NHW3"/>
<dbReference type="Pfam" id="PF26594">
    <property type="entry name" value="KH_NusA_2nd"/>
    <property type="match status" value="1"/>
</dbReference>
<evidence type="ECO:0000313" key="9">
    <source>
        <dbReference type="Proteomes" id="UP000291072"/>
    </source>
</evidence>
<dbReference type="Pfam" id="PF08529">
    <property type="entry name" value="NusA_N"/>
    <property type="match status" value="1"/>
</dbReference>
<dbReference type="GO" id="GO:0031564">
    <property type="term" value="P:transcription antitermination"/>
    <property type="evidence" value="ECO:0007669"/>
    <property type="project" value="UniProtKB-UniRule"/>
</dbReference>
<dbReference type="Gene3D" id="2.40.50.140">
    <property type="entry name" value="Nucleic acid-binding proteins"/>
    <property type="match status" value="1"/>
</dbReference>
<dbReference type="InterPro" id="IPR013735">
    <property type="entry name" value="TF_NusA_N"/>
</dbReference>
<dbReference type="GO" id="GO:0006353">
    <property type="term" value="P:DNA-templated transcription termination"/>
    <property type="evidence" value="ECO:0007669"/>
    <property type="project" value="UniProtKB-UniRule"/>
</dbReference>
<feature type="domain" description="K Homology" evidence="7">
    <location>
        <begin position="242"/>
        <end position="306"/>
    </location>
</feature>
<feature type="domain" description="K Homology" evidence="7">
    <location>
        <begin position="314"/>
        <end position="385"/>
    </location>
</feature>
<dbReference type="RefSeq" id="WP_131613912.1">
    <property type="nucleotide sequence ID" value="NZ_PSZP01000053.1"/>
</dbReference>
<comment type="subcellular location">
    <subcellularLocation>
        <location evidence="6">Cytoplasm</location>
    </subcellularLocation>
</comment>
<comment type="subunit">
    <text evidence="6">Monomer. Binds directly to the core enzyme of the DNA-dependent RNA polymerase and to nascent RNA.</text>
</comment>
<dbReference type="PANTHER" id="PTHR22648:SF0">
    <property type="entry name" value="TRANSCRIPTION TERMINATION_ANTITERMINATION PROTEIN NUSA"/>
    <property type="match status" value="1"/>
</dbReference>
<dbReference type="SUPFAM" id="SSF50249">
    <property type="entry name" value="Nucleic acid-binding proteins"/>
    <property type="match status" value="1"/>
</dbReference>
<dbReference type="NCBIfam" id="TIGR01953">
    <property type="entry name" value="NusA"/>
    <property type="match status" value="1"/>
</dbReference>
<dbReference type="InterPro" id="IPR009019">
    <property type="entry name" value="KH_sf_prok-type"/>
</dbReference>
<keyword evidence="2 6" id="KW-0963">Cytoplasm</keyword>
<dbReference type="CDD" id="cd02134">
    <property type="entry name" value="KH-II_NusA_rpt1"/>
    <property type="match status" value="1"/>
</dbReference>
<dbReference type="PANTHER" id="PTHR22648">
    <property type="entry name" value="TRANSCRIPTION TERMINATION FACTOR NUSA"/>
    <property type="match status" value="1"/>
</dbReference>
<evidence type="ECO:0000256" key="2">
    <source>
        <dbReference type="ARBA" id="ARBA00022490"/>
    </source>
</evidence>
<proteinExistence type="inferred from homology"/>
<gene>
    <name evidence="6 8" type="primary">nusA</name>
    <name evidence="8" type="ORF">C4B25_04480</name>
</gene>
<keyword evidence="3 6" id="KW-0694">RNA-binding</keyword>
<evidence type="ECO:0000256" key="4">
    <source>
        <dbReference type="ARBA" id="ARBA00023015"/>
    </source>
</evidence>
<comment type="function">
    <text evidence="6">Participates in both transcription termination and antitermination.</text>
</comment>
<dbReference type="SMART" id="SM00322">
    <property type="entry name" value="KH"/>
    <property type="match status" value="2"/>
</dbReference>
<dbReference type="InterPro" id="IPR036555">
    <property type="entry name" value="NusA_N_sf"/>
</dbReference>
<comment type="similarity">
    <text evidence="6">Belongs to the NusA family.</text>
</comment>
<dbReference type="SUPFAM" id="SSF54814">
    <property type="entry name" value="Prokaryotic type KH domain (KH-domain type II)"/>
    <property type="match status" value="2"/>
</dbReference>
<dbReference type="Pfam" id="PF13184">
    <property type="entry name" value="KH_NusA_1st"/>
    <property type="match status" value="1"/>
</dbReference>
<dbReference type="InterPro" id="IPR004087">
    <property type="entry name" value="KH_dom"/>
</dbReference>
<comment type="caution">
    <text evidence="8">The sequence shown here is derived from an EMBL/GenBank/DDBJ whole genome shotgun (WGS) entry which is preliminary data.</text>
</comment>
<dbReference type="Proteomes" id="UP000291072">
    <property type="component" value="Unassembled WGS sequence"/>
</dbReference>
<protein>
    <recommendedName>
        <fullName evidence="6">Transcription termination/antitermination protein NusA</fullName>
    </recommendedName>
</protein>
<dbReference type="GO" id="GO:0005829">
    <property type="term" value="C:cytosol"/>
    <property type="evidence" value="ECO:0007669"/>
    <property type="project" value="TreeGrafter"/>
</dbReference>
<dbReference type="EMBL" id="PSZP01000053">
    <property type="protein sequence ID" value="TCG10378.1"/>
    <property type="molecule type" value="Genomic_DNA"/>
</dbReference>
<sequence length="467" mass="52183">MPKTLDKEQLFQAIEEIAIKQRLSREEIDEILREAVEKSFHSKFDPDADLTVTIDRAQNEFSLVNNAKEVVEDEDEPMEADLRTIEIPLSEAKKIKADVKVGDFVAEEVSFEVYSRTIAQQIKQLFIQKIKEKTKAMVYAKHKGLVGEMVPAIITTSAAGFAVLQLEDGTPAFMPGKLKNPRIKMKLGEKVNVYVEEVLEDSKDAQIIVSNSSPSMVRRVLEQEVPEIMDGTVEIAAMSRIVGERTKVAVKATNEMVDPVGAIIGAGGERISRIVEKLHGEKLDVIRYSENLNEFVVAAMSPAKVVGILNKDGFEDKKIVIVPNKHHTLAIGRRGSNARLVAELAKVRVDVTSIDQAREAGMEFTFNGNLTESELARIEAGEKLNKRQRPASTGFAKSSNINLEDIQGEIEDFNENIEETTFVPVEKEEVIFSDAELKEMESQFELDEELADFADIDFTELDNIEEE</sequence>
<evidence type="ECO:0000313" key="8">
    <source>
        <dbReference type="EMBL" id="TCG10378.1"/>
    </source>
</evidence>
<dbReference type="GO" id="GO:0003723">
    <property type="term" value="F:RNA binding"/>
    <property type="evidence" value="ECO:0007669"/>
    <property type="project" value="UniProtKB-UniRule"/>
</dbReference>
<name>A0A4V2NHW3_9MOLU</name>
<keyword evidence="9" id="KW-1185">Reference proteome</keyword>
<dbReference type="InterPro" id="IPR030842">
    <property type="entry name" value="TF_NusA_bacterial"/>
</dbReference>
<dbReference type="HAMAP" id="MF_00945_B">
    <property type="entry name" value="NusA_B"/>
    <property type="match status" value="1"/>
</dbReference>
<organism evidence="8 9">
    <name type="scientific">Mycoplasma todarodis</name>
    <dbReference type="NCBI Taxonomy" id="1937191"/>
    <lineage>
        <taxon>Bacteria</taxon>
        <taxon>Bacillati</taxon>
        <taxon>Mycoplasmatota</taxon>
        <taxon>Mollicutes</taxon>
        <taxon>Mycoplasmataceae</taxon>
        <taxon>Mycoplasma</taxon>
    </lineage>
</organism>
<keyword evidence="6" id="KW-0889">Transcription antitermination</keyword>
<evidence type="ECO:0000256" key="5">
    <source>
        <dbReference type="ARBA" id="ARBA00023163"/>
    </source>
</evidence>
<reference evidence="8 9" key="1">
    <citation type="submission" date="2018-02" db="EMBL/GenBank/DDBJ databases">
        <title>Mycoplasma marinum and Mycoplasma todarodis sp. nov., moderately halophilic and psychrotolerant mycoplasmas isolated from cephalopods.</title>
        <authorList>
            <person name="Viver T."/>
        </authorList>
    </citation>
    <scope>NUCLEOTIDE SEQUENCE [LARGE SCALE GENOMIC DNA]</scope>
    <source>
        <strain evidence="8 9">5H</strain>
    </source>
</reference>
<dbReference type="InterPro" id="IPR025249">
    <property type="entry name" value="TF_NusA_KH_1st"/>
</dbReference>
<dbReference type="Gene3D" id="3.30.1480.10">
    <property type="entry name" value="NusA, N-terminal domain"/>
    <property type="match status" value="1"/>
</dbReference>
<dbReference type="InterPro" id="IPR010213">
    <property type="entry name" value="TF_NusA"/>
</dbReference>
<keyword evidence="1 6" id="KW-0806">Transcription termination</keyword>
<evidence type="ECO:0000256" key="6">
    <source>
        <dbReference type="HAMAP-Rule" id="MF_00945"/>
    </source>
</evidence>
<evidence type="ECO:0000256" key="3">
    <source>
        <dbReference type="ARBA" id="ARBA00022884"/>
    </source>
</evidence>
<accession>A0A4V2NHW3</accession>
<evidence type="ECO:0000259" key="7">
    <source>
        <dbReference type="SMART" id="SM00322"/>
    </source>
</evidence>
<dbReference type="OrthoDB" id="9807233at2"/>
<keyword evidence="5 6" id="KW-0804">Transcription</keyword>
<dbReference type="InterPro" id="IPR012340">
    <property type="entry name" value="NA-bd_OB-fold"/>
</dbReference>
<keyword evidence="4 6" id="KW-0805">Transcription regulation</keyword>
<dbReference type="GO" id="GO:0003700">
    <property type="term" value="F:DNA-binding transcription factor activity"/>
    <property type="evidence" value="ECO:0007669"/>
    <property type="project" value="InterPro"/>
</dbReference>
<evidence type="ECO:0000256" key="1">
    <source>
        <dbReference type="ARBA" id="ARBA00022472"/>
    </source>
</evidence>